<sequence length="114" mass="12133">MSPSENFAETASRIAALVDKSIEEGRIGDFDDDALGQALAALVRLYVAKAESGARLMPVGRNSALTPTEIAIAALALLDAGRMEVFELGLWEQMGHVRPARQTSLIDHKEGAVA</sequence>
<organism evidence="1 2">
    <name type="scientific">Agaricicola taiwanensis</name>
    <dbReference type="NCBI Taxonomy" id="591372"/>
    <lineage>
        <taxon>Bacteria</taxon>
        <taxon>Pseudomonadati</taxon>
        <taxon>Pseudomonadota</taxon>
        <taxon>Alphaproteobacteria</taxon>
        <taxon>Rhodobacterales</taxon>
        <taxon>Paracoccaceae</taxon>
        <taxon>Agaricicola</taxon>
    </lineage>
</organism>
<comment type="caution">
    <text evidence="1">The sequence shown here is derived from an EMBL/GenBank/DDBJ whole genome shotgun (WGS) entry which is preliminary data.</text>
</comment>
<protein>
    <submittedName>
        <fullName evidence="1">Uncharacterized protein</fullName>
    </submittedName>
</protein>
<name>A0A8J2VL57_9RHOB</name>
<dbReference type="EMBL" id="BMCP01000001">
    <property type="protein sequence ID" value="GGE30992.1"/>
    <property type="molecule type" value="Genomic_DNA"/>
</dbReference>
<keyword evidence="2" id="KW-1185">Reference proteome</keyword>
<proteinExistence type="predicted"/>
<gene>
    <name evidence="1" type="ORF">GCM10007276_05220</name>
</gene>
<evidence type="ECO:0000313" key="2">
    <source>
        <dbReference type="Proteomes" id="UP000602745"/>
    </source>
</evidence>
<evidence type="ECO:0000313" key="1">
    <source>
        <dbReference type="EMBL" id="GGE30992.1"/>
    </source>
</evidence>
<dbReference type="AlphaFoldDB" id="A0A8J2VL57"/>
<accession>A0A8J2VL57</accession>
<dbReference type="Proteomes" id="UP000602745">
    <property type="component" value="Unassembled WGS sequence"/>
</dbReference>
<reference evidence="1" key="1">
    <citation type="journal article" date="2014" name="Int. J. Syst. Evol. Microbiol.">
        <title>Complete genome sequence of Corynebacterium casei LMG S-19264T (=DSM 44701T), isolated from a smear-ripened cheese.</title>
        <authorList>
            <consortium name="US DOE Joint Genome Institute (JGI-PGF)"/>
            <person name="Walter F."/>
            <person name="Albersmeier A."/>
            <person name="Kalinowski J."/>
            <person name="Ruckert C."/>
        </authorList>
    </citation>
    <scope>NUCLEOTIDE SEQUENCE</scope>
    <source>
        <strain evidence="1">CCM 7684</strain>
    </source>
</reference>
<reference evidence="1" key="2">
    <citation type="submission" date="2020-09" db="EMBL/GenBank/DDBJ databases">
        <authorList>
            <person name="Sun Q."/>
            <person name="Sedlacek I."/>
        </authorList>
    </citation>
    <scope>NUCLEOTIDE SEQUENCE</scope>
    <source>
        <strain evidence="1">CCM 7684</strain>
    </source>
</reference>
<dbReference type="RefSeq" id="WP_188408140.1">
    <property type="nucleotide sequence ID" value="NZ_BMCP01000001.1"/>
</dbReference>